<feature type="transmembrane region" description="Helical" evidence="1">
    <location>
        <begin position="368"/>
        <end position="387"/>
    </location>
</feature>
<dbReference type="Proteomes" id="UP001226434">
    <property type="component" value="Unassembled WGS sequence"/>
</dbReference>
<keyword evidence="3" id="KW-1185">Reference proteome</keyword>
<proteinExistence type="predicted"/>
<keyword evidence="1" id="KW-1133">Transmembrane helix</keyword>
<keyword evidence="1" id="KW-0472">Membrane</keyword>
<dbReference type="EMBL" id="JASBRG010000006">
    <property type="protein sequence ID" value="MDI3320219.1"/>
    <property type="molecule type" value="Genomic_DNA"/>
</dbReference>
<sequence length="584" mass="66614">MRSNSKITLPLFVFFSLIVALVVYWWGYDKPSYGIDDANIYFVYMKHFAEGHGFVWNIGGEKVEGFTSLLWTLIGSFFYKISGERFTWLLLALNLVLTYIGVYRLLLFVRRCNGTVGQKLAYTDILIMTLLLFPLGFMEWSVLGLMETGFWLFLIVNTTLELCNYYLLNRKVNLYTFSLLLAAMVVTRPESILFALLFIFIFFIQNVAADGVKKAIARSILPLLVYAATVVGLISWRLSYFGYAFPNTYYAKVSGSLKDNIGEGLRYFSRLFYGYPQLGFVMAMLVFFSVILLNKWRKEKKNLQLTANDKVQIILIAVIFVGLCLPILTGGDHFKFARFYQCIIPLSYAAVLNVPFMEKWIGKLYPNNRGTGIVLTVSAITAIFFIAKSTWFEFTAPDKIIGNRILGDFNHAYNGRTIAEKANKTFESCKTYPSIGLLAAGGFCYSYKGNTVDLMGLNSTIMAHASRIKHGFRNHASFDINGFWKLKPDVVGTFYGGEVVTDTADFILPENTADFRNGAFIYASYKRIFDYPQFIATYLPALVRSRDTNYFIFAYYSKDFLESLDKEKMEVILLERKIHAPVPM</sequence>
<name>A0ABT6REC6_9BACT</name>
<feature type="transmembrane region" description="Helical" evidence="1">
    <location>
        <begin position="215"/>
        <end position="236"/>
    </location>
</feature>
<reference evidence="2 3" key="1">
    <citation type="submission" date="2023-05" db="EMBL/GenBank/DDBJ databases">
        <title>Genome sequence of Pinibacter sp. MAH-24.</title>
        <authorList>
            <person name="Huq M.A."/>
        </authorList>
    </citation>
    <scope>NUCLEOTIDE SEQUENCE [LARGE SCALE GENOMIC DNA]</scope>
    <source>
        <strain evidence="2 3">MAH-24</strain>
    </source>
</reference>
<feature type="transmembrane region" description="Helical" evidence="1">
    <location>
        <begin position="7"/>
        <end position="27"/>
    </location>
</feature>
<evidence type="ECO:0000313" key="3">
    <source>
        <dbReference type="Proteomes" id="UP001226434"/>
    </source>
</evidence>
<evidence type="ECO:0008006" key="4">
    <source>
        <dbReference type="Google" id="ProtNLM"/>
    </source>
</evidence>
<feature type="transmembrane region" description="Helical" evidence="1">
    <location>
        <begin position="174"/>
        <end position="203"/>
    </location>
</feature>
<dbReference type="RefSeq" id="WP_282334317.1">
    <property type="nucleotide sequence ID" value="NZ_JASBRG010000006.1"/>
</dbReference>
<feature type="transmembrane region" description="Helical" evidence="1">
    <location>
        <begin position="272"/>
        <end position="293"/>
    </location>
</feature>
<feature type="transmembrane region" description="Helical" evidence="1">
    <location>
        <begin position="337"/>
        <end position="356"/>
    </location>
</feature>
<feature type="transmembrane region" description="Helical" evidence="1">
    <location>
        <begin position="88"/>
        <end position="108"/>
    </location>
</feature>
<gene>
    <name evidence="2" type="ORF">QJ048_10575</name>
</gene>
<comment type="caution">
    <text evidence="2">The sequence shown here is derived from an EMBL/GenBank/DDBJ whole genome shotgun (WGS) entry which is preliminary data.</text>
</comment>
<accession>A0ABT6REC6</accession>
<evidence type="ECO:0000313" key="2">
    <source>
        <dbReference type="EMBL" id="MDI3320219.1"/>
    </source>
</evidence>
<organism evidence="2 3">
    <name type="scientific">Pinibacter soli</name>
    <dbReference type="NCBI Taxonomy" id="3044211"/>
    <lineage>
        <taxon>Bacteria</taxon>
        <taxon>Pseudomonadati</taxon>
        <taxon>Bacteroidota</taxon>
        <taxon>Chitinophagia</taxon>
        <taxon>Chitinophagales</taxon>
        <taxon>Chitinophagaceae</taxon>
        <taxon>Pinibacter</taxon>
    </lineage>
</organism>
<evidence type="ECO:0000256" key="1">
    <source>
        <dbReference type="SAM" id="Phobius"/>
    </source>
</evidence>
<protein>
    <recommendedName>
        <fullName evidence="4">Glycosyltransferase RgtA/B/C/D-like domain-containing protein</fullName>
    </recommendedName>
</protein>
<feature type="transmembrane region" description="Helical" evidence="1">
    <location>
        <begin position="313"/>
        <end position="331"/>
    </location>
</feature>
<keyword evidence="1" id="KW-0812">Transmembrane</keyword>
<feature type="transmembrane region" description="Helical" evidence="1">
    <location>
        <begin position="120"/>
        <end position="138"/>
    </location>
</feature>